<proteinExistence type="predicted"/>
<dbReference type="Proteomes" id="UP000679725">
    <property type="component" value="Unassembled WGS sequence"/>
</dbReference>
<keyword evidence="3" id="KW-1185">Reference proteome</keyword>
<evidence type="ECO:0000256" key="1">
    <source>
        <dbReference type="SAM" id="SignalP"/>
    </source>
</evidence>
<evidence type="ECO:0000313" key="3">
    <source>
        <dbReference type="Proteomes" id="UP000679725"/>
    </source>
</evidence>
<evidence type="ECO:0000313" key="2">
    <source>
        <dbReference type="EMBL" id="CAG5067384.1"/>
    </source>
</evidence>
<accession>A0ABM8UJ35</accession>
<gene>
    <name evidence="2" type="ORF">DYBT9623_00104</name>
</gene>
<sequence length="227" mass="25310">MKKFLLPSFFAFALLLGGCMNTENVEPKPIVEPKWPVLISRDSISSGGHLGLSINEEAASAYTKLQQLRPKGIEYANIVGNISSNLSQLNGRLKLYTYLLLDEQIGTETGVQITLKSGSVSSIYLNSGRYLDQWPLKKNASSSVRLGDNADVVYQKLIKISGDKSYANKFERISLLTKDLATGFDPIMAASPQWYFRYQPESGISEDVQINLEKGKVKYLIISRYKD</sequence>
<keyword evidence="1" id="KW-0732">Signal</keyword>
<comment type="caution">
    <text evidence="2">The sequence shown here is derived from an EMBL/GenBank/DDBJ whole genome shotgun (WGS) entry which is preliminary data.</text>
</comment>
<protein>
    <recommendedName>
        <fullName evidence="4">Lipoprotein</fullName>
    </recommendedName>
</protein>
<feature type="chain" id="PRO_5047158653" description="Lipoprotein" evidence="1">
    <location>
        <begin position="23"/>
        <end position="227"/>
    </location>
</feature>
<dbReference type="EMBL" id="CAJRAU010000001">
    <property type="protein sequence ID" value="CAG5067384.1"/>
    <property type="molecule type" value="Genomic_DNA"/>
</dbReference>
<reference evidence="2 3" key="1">
    <citation type="submission" date="2021-04" db="EMBL/GenBank/DDBJ databases">
        <authorList>
            <person name="Rodrigo-Torres L."/>
            <person name="Arahal R. D."/>
            <person name="Lucena T."/>
        </authorList>
    </citation>
    <scope>NUCLEOTIDE SEQUENCE [LARGE SCALE GENOMIC DNA]</scope>
    <source>
        <strain evidence="2 3">CECT 9623</strain>
    </source>
</reference>
<dbReference type="PROSITE" id="PS51257">
    <property type="entry name" value="PROKAR_LIPOPROTEIN"/>
    <property type="match status" value="1"/>
</dbReference>
<dbReference type="RefSeq" id="WP_215231565.1">
    <property type="nucleotide sequence ID" value="NZ_CAJRAU010000001.1"/>
</dbReference>
<name>A0ABM8UJ35_9BACT</name>
<evidence type="ECO:0008006" key="4">
    <source>
        <dbReference type="Google" id="ProtNLM"/>
    </source>
</evidence>
<organism evidence="2 3">
    <name type="scientific">Dyadobacter linearis</name>
    <dbReference type="NCBI Taxonomy" id="2823330"/>
    <lineage>
        <taxon>Bacteria</taxon>
        <taxon>Pseudomonadati</taxon>
        <taxon>Bacteroidota</taxon>
        <taxon>Cytophagia</taxon>
        <taxon>Cytophagales</taxon>
        <taxon>Spirosomataceae</taxon>
        <taxon>Dyadobacter</taxon>
    </lineage>
</organism>
<feature type="signal peptide" evidence="1">
    <location>
        <begin position="1"/>
        <end position="22"/>
    </location>
</feature>